<gene>
    <name evidence="2" type="ORF">SDENCHOL_20972</name>
</gene>
<feature type="transmembrane region" description="Helical" evidence="1">
    <location>
        <begin position="409"/>
        <end position="427"/>
    </location>
</feature>
<reference evidence="2" key="1">
    <citation type="submission" date="2017-03" db="EMBL/GenBank/DDBJ databases">
        <authorList>
            <consortium name="AG Boll"/>
        </authorList>
    </citation>
    <scope>NUCLEOTIDE SEQUENCE [LARGE SCALE GENOMIC DNA]</scope>
    <source>
        <strain evidence="2">Chol</strain>
    </source>
</reference>
<evidence type="ECO:0000313" key="3">
    <source>
        <dbReference type="Proteomes" id="UP000242886"/>
    </source>
</evidence>
<feature type="transmembrane region" description="Helical" evidence="1">
    <location>
        <begin position="307"/>
        <end position="329"/>
    </location>
</feature>
<accession>A0A7Z7MVZ3</accession>
<feature type="transmembrane region" description="Helical" evidence="1">
    <location>
        <begin position="366"/>
        <end position="388"/>
    </location>
</feature>
<evidence type="ECO:0000256" key="1">
    <source>
        <dbReference type="SAM" id="Phobius"/>
    </source>
</evidence>
<keyword evidence="1" id="KW-0812">Transmembrane</keyword>
<protein>
    <submittedName>
        <fullName evidence="2">PMT family glycosyltransferase, 4-amino-4-deoxy-L-arabinose transferase</fullName>
    </submittedName>
</protein>
<feature type="transmembrane region" description="Helical" evidence="1">
    <location>
        <begin position="230"/>
        <end position="250"/>
    </location>
</feature>
<keyword evidence="1" id="KW-1133">Transmembrane helix</keyword>
<organism evidence="2 3">
    <name type="scientific">Sterolibacterium denitrificans</name>
    <dbReference type="NCBI Taxonomy" id="157592"/>
    <lineage>
        <taxon>Bacteria</taxon>
        <taxon>Pseudomonadati</taxon>
        <taxon>Pseudomonadota</taxon>
        <taxon>Betaproteobacteria</taxon>
        <taxon>Nitrosomonadales</taxon>
        <taxon>Sterolibacteriaceae</taxon>
        <taxon>Sterolibacterium</taxon>
    </lineage>
</organism>
<keyword evidence="1" id="KW-0472">Membrane</keyword>
<feature type="transmembrane region" description="Helical" evidence="1">
    <location>
        <begin position="162"/>
        <end position="181"/>
    </location>
</feature>
<feature type="transmembrane region" description="Helical" evidence="1">
    <location>
        <begin position="188"/>
        <end position="210"/>
    </location>
</feature>
<keyword evidence="3" id="KW-1185">Reference proteome</keyword>
<dbReference type="AlphaFoldDB" id="A0A7Z7MVZ3"/>
<feature type="transmembrane region" description="Helical" evidence="1">
    <location>
        <begin position="284"/>
        <end position="301"/>
    </location>
</feature>
<dbReference type="RefSeq" id="WP_067169929.1">
    <property type="nucleotide sequence ID" value="NZ_LFZK01000001.1"/>
</dbReference>
<dbReference type="Proteomes" id="UP000242886">
    <property type="component" value="Chromosome SDENCHOL"/>
</dbReference>
<dbReference type="GO" id="GO:0016740">
    <property type="term" value="F:transferase activity"/>
    <property type="evidence" value="ECO:0007669"/>
    <property type="project" value="UniProtKB-KW"/>
</dbReference>
<dbReference type="OrthoDB" id="8556356at2"/>
<dbReference type="EMBL" id="LT837803">
    <property type="protein sequence ID" value="SMB30347.1"/>
    <property type="molecule type" value="Genomic_DNA"/>
</dbReference>
<feature type="transmembrane region" description="Helical" evidence="1">
    <location>
        <begin position="92"/>
        <end position="116"/>
    </location>
</feature>
<sequence>MRLPRFPILPPWRGLPLAAVCALYLFAGLTGHDPWKNDDALHFGIAWELYRGGDWLVPQLAGAPWLDTPPLYYWIAALCGHLFGPLLPLHDAIRLASGLCGALFLALLAFAGRLLHKSSQTKKIGEIGELEDDTRRRTGNAAPLIAIGCLGLLLPIHDTQPFIALLAASAVAYGGFALLPLRPMAGGSLAGLGIGLGFLAGGTLALAHLLPLLLLLPLNRHWRTPTALRGLLITLLLAALLCAAWPLLLASQRPDAYALWLERMLASLRYQSDWWRNLPDFAKLLAWFAWPALPLALWALWLNRRHLGHPAIALPLIGTLTSFGILLLFGEPRPTLQALPLLVPLILQAASSAHLLRRGAANAFDWFGMMTFSFFALLIWLGGSALSFGLPEKIARNAARIAPGYSHEFSLLAFALAVVLSLVWFWLICTSPRSAWRGISHWAAGVALMWTLLITLWLPWVDYGKSYRSVAESLQQALPQEKDAGCIAQRDLGLPQRISFDYFVGIRPRAADSADGQDCPLLLIQGTAAGGRIPQGADWQQRWEGRRPSDRNERFWLYQRIPHTQAAQAAQAQK</sequence>
<feature type="transmembrane region" description="Helical" evidence="1">
    <location>
        <begin position="439"/>
        <end position="458"/>
    </location>
</feature>
<evidence type="ECO:0000313" key="2">
    <source>
        <dbReference type="EMBL" id="SMB30347.1"/>
    </source>
</evidence>
<proteinExistence type="predicted"/>
<name>A0A7Z7MVZ3_9PROT</name>